<protein>
    <submittedName>
        <fullName evidence="2">Uncharacterized protein</fullName>
    </submittedName>
</protein>
<gene>
    <name evidence="2" type="ORF">W822_14015</name>
</gene>
<dbReference type="Proteomes" id="UP000018733">
    <property type="component" value="Unassembled WGS sequence"/>
</dbReference>
<keyword evidence="3" id="KW-1185">Reference proteome</keyword>
<sequence>MTAGRRLFMLFQALPVRSECGQQQTRHRKKSQLLDKNAPETKD</sequence>
<proteinExistence type="predicted"/>
<evidence type="ECO:0000313" key="3">
    <source>
        <dbReference type="Proteomes" id="UP000018733"/>
    </source>
</evidence>
<comment type="caution">
    <text evidence="2">The sequence shown here is derived from an EMBL/GenBank/DDBJ whole genome shotgun (WGS) entry which is preliminary data.</text>
</comment>
<evidence type="ECO:0000256" key="1">
    <source>
        <dbReference type="SAM" id="MobiDB-lite"/>
    </source>
</evidence>
<dbReference type="EMBL" id="AYXT01000010">
    <property type="protein sequence ID" value="ETF02377.1"/>
    <property type="molecule type" value="Genomic_DNA"/>
</dbReference>
<reference evidence="2 3" key="1">
    <citation type="journal article" date="2014" name="Genome Announc.">
        <title>Draft Genome Sequence of Advenella kashmirensis Strain W13003, a Polycyclic Aromatic Hydrocarbon-Degrading Bacterium.</title>
        <authorList>
            <person name="Wang X."/>
            <person name="Jin D."/>
            <person name="Zhou L."/>
            <person name="Wu L."/>
            <person name="An W."/>
            <person name="Zhao L."/>
        </authorList>
    </citation>
    <scope>NUCLEOTIDE SEQUENCE [LARGE SCALE GENOMIC DNA]</scope>
    <source>
        <strain evidence="2 3">W13003</strain>
    </source>
</reference>
<name>V8QRV7_9BURK</name>
<feature type="region of interest" description="Disordered" evidence="1">
    <location>
        <begin position="18"/>
        <end position="43"/>
    </location>
</feature>
<dbReference type="AlphaFoldDB" id="V8QRV7"/>
<accession>V8QRV7</accession>
<organism evidence="2 3">
    <name type="scientific">Advenella kashmirensis W13003</name>
    <dbReference type="NCBI Taxonomy" id="1424334"/>
    <lineage>
        <taxon>Bacteria</taxon>
        <taxon>Pseudomonadati</taxon>
        <taxon>Pseudomonadota</taxon>
        <taxon>Betaproteobacteria</taxon>
        <taxon>Burkholderiales</taxon>
        <taxon>Alcaligenaceae</taxon>
    </lineage>
</organism>
<evidence type="ECO:0000313" key="2">
    <source>
        <dbReference type="EMBL" id="ETF02377.1"/>
    </source>
</evidence>
<dbReference type="HOGENOM" id="CLU_3228514_0_0_4"/>
<dbReference type="STRING" id="1424334.W822_14015"/>